<reference evidence="2 3" key="1">
    <citation type="submission" date="2017-12" db="EMBL/GenBank/DDBJ databases">
        <title>Sequencing, de novo assembly and annotation of complete genome of a new Thraustochytrid species, strain FCC1311.</title>
        <authorList>
            <person name="Sedici K."/>
            <person name="Godart F."/>
            <person name="Aiese Cigliano R."/>
            <person name="Sanseverino W."/>
            <person name="Barakat M."/>
            <person name="Ortet P."/>
            <person name="Marechal E."/>
            <person name="Cagnac O."/>
            <person name="Amato A."/>
        </authorList>
    </citation>
    <scope>NUCLEOTIDE SEQUENCE [LARGE SCALE GENOMIC DNA]</scope>
</reference>
<organism evidence="2 3">
    <name type="scientific">Hondaea fermentalgiana</name>
    <dbReference type="NCBI Taxonomy" id="2315210"/>
    <lineage>
        <taxon>Eukaryota</taxon>
        <taxon>Sar</taxon>
        <taxon>Stramenopiles</taxon>
        <taxon>Bigyra</taxon>
        <taxon>Labyrinthulomycetes</taxon>
        <taxon>Thraustochytrida</taxon>
        <taxon>Thraustochytriidae</taxon>
        <taxon>Hondaea</taxon>
    </lineage>
</organism>
<keyword evidence="1" id="KW-0812">Transmembrane</keyword>
<evidence type="ECO:0000313" key="2">
    <source>
        <dbReference type="EMBL" id="GBG28164.1"/>
    </source>
</evidence>
<evidence type="ECO:0000256" key="1">
    <source>
        <dbReference type="SAM" id="Phobius"/>
    </source>
</evidence>
<gene>
    <name evidence="2" type="ORF">FCC1311_043872</name>
</gene>
<evidence type="ECO:0000313" key="3">
    <source>
        <dbReference type="Proteomes" id="UP000241890"/>
    </source>
</evidence>
<keyword evidence="1" id="KW-1133">Transmembrane helix</keyword>
<comment type="caution">
    <text evidence="2">The sequence shown here is derived from an EMBL/GenBank/DDBJ whole genome shotgun (WGS) entry which is preliminary data.</text>
</comment>
<name>A0A2R5GJX5_9STRA</name>
<sequence>MLAEGESYRDRGSSDNVRLIVSDGNGDAEDDKLKRKVFSPRGLRRFSLQALRLHAERVGPAKLLACGASVVCVILVFLMWLYPEYIGSDIPTLVFGGRTCMVLDSFNIEVAGNANRMDSLIIAAELSRSKGYDYLAVDDVWQAWMCKVYSDESIDNLKAIIPVIPLSKPYTSENCVAFARMYQSGQVKKLEDTCETGWSHSSFYRYPWHHKAPGELFPFGDWRYLAPTGKGALDATLARLETIRSAHRGKKIVAVHRRWLSRSCVKPIQLSELDKYDEYEKYCHLTPDMVRSYLSQSGISEDEAHVIVSTDGLVPEEDALFSMWQIESEDIPFMQQVWLWVYADVFIGNPKSTIDQAACRWRTLYCKDCLPCLPQDLFVRAHTGFKQGSVPVHVP</sequence>
<dbReference type="AlphaFoldDB" id="A0A2R5GJX5"/>
<protein>
    <submittedName>
        <fullName evidence="2">Uncharacterized protein</fullName>
    </submittedName>
</protein>
<accession>A0A2R5GJX5</accession>
<dbReference type="InParanoid" id="A0A2R5GJX5"/>
<proteinExistence type="predicted"/>
<dbReference type="Proteomes" id="UP000241890">
    <property type="component" value="Unassembled WGS sequence"/>
</dbReference>
<feature type="transmembrane region" description="Helical" evidence="1">
    <location>
        <begin position="61"/>
        <end position="82"/>
    </location>
</feature>
<dbReference type="EMBL" id="BEYU01000040">
    <property type="protein sequence ID" value="GBG28164.1"/>
    <property type="molecule type" value="Genomic_DNA"/>
</dbReference>
<keyword evidence="1" id="KW-0472">Membrane</keyword>
<keyword evidence="3" id="KW-1185">Reference proteome</keyword>